<name>A0A1U8A273_NELNU</name>
<feature type="compositionally biased region" description="Basic and acidic residues" evidence="1">
    <location>
        <begin position="22"/>
        <end position="31"/>
    </location>
</feature>
<feature type="region of interest" description="Disordered" evidence="1">
    <location>
        <begin position="270"/>
        <end position="368"/>
    </location>
</feature>
<dbReference type="Proteomes" id="UP000189703">
    <property type="component" value="Unplaced"/>
</dbReference>
<feature type="compositionally biased region" description="Basic residues" evidence="1">
    <location>
        <begin position="337"/>
        <end position="355"/>
    </location>
</feature>
<organism evidence="2 3">
    <name type="scientific">Nelumbo nucifera</name>
    <name type="common">Sacred lotus</name>
    <dbReference type="NCBI Taxonomy" id="4432"/>
    <lineage>
        <taxon>Eukaryota</taxon>
        <taxon>Viridiplantae</taxon>
        <taxon>Streptophyta</taxon>
        <taxon>Embryophyta</taxon>
        <taxon>Tracheophyta</taxon>
        <taxon>Spermatophyta</taxon>
        <taxon>Magnoliopsida</taxon>
        <taxon>Proteales</taxon>
        <taxon>Nelumbonaceae</taxon>
        <taxon>Nelumbo</taxon>
    </lineage>
</organism>
<evidence type="ECO:0000313" key="2">
    <source>
        <dbReference type="Proteomes" id="UP000189703"/>
    </source>
</evidence>
<dbReference type="RefSeq" id="XP_010260313.1">
    <property type="nucleotide sequence ID" value="XM_010262011.2"/>
</dbReference>
<feature type="region of interest" description="Disordered" evidence="1">
    <location>
        <begin position="1"/>
        <end position="41"/>
    </location>
</feature>
<keyword evidence="2" id="KW-1185">Reference proteome</keyword>
<reference evidence="3" key="1">
    <citation type="submission" date="2025-08" db="UniProtKB">
        <authorList>
            <consortium name="RefSeq"/>
        </authorList>
    </citation>
    <scope>IDENTIFICATION</scope>
</reference>
<dbReference type="KEGG" id="nnu:104599459"/>
<feature type="compositionally biased region" description="Polar residues" evidence="1">
    <location>
        <begin position="162"/>
        <end position="181"/>
    </location>
</feature>
<dbReference type="AlphaFoldDB" id="A0A1U8A273"/>
<accession>A0A1U8A273</accession>
<sequence>MDESASHSLADSDMDMEDDINQSDKEQEFGHSTEGLSSESASMHNEIPVVREQFHASQHSTEWTTVRASVLDEEYKGHLPNIIVLTSSWMEKLNALYTAVYRNLLVLYIKMQVYLGFHLLLALVVRIDLLKAEVHSDSYKTASDDSAENDDDGPCLEDVSTVKVSPSSTIGPKSSDNDVETNLDTTIGSGSASMTEKGFISVSGSVVACPVRMPDDSPETHIVLEITLKASSPVDVVRETNELRVNNHGNQISSDQAASHQAFEHNDDLQGDLADIDPQDGNLQKEDTQSSTQLKVDKFVRLKREGGSDSESDGLRYAGRHGKRSRSWSQSQSRSPPGRKRSRSPQRREKQRRSHSWSPKKQINRTGSPAFRCIGVRFQIA</sequence>
<dbReference type="eggNOG" id="ENOG502QU3F">
    <property type="taxonomic scope" value="Eukaryota"/>
</dbReference>
<dbReference type="STRING" id="4432.A0A1U8A273"/>
<feature type="compositionally biased region" description="Low complexity" evidence="1">
    <location>
        <begin position="327"/>
        <end position="336"/>
    </location>
</feature>
<dbReference type="InterPro" id="IPR052650">
    <property type="entry name" value="Zinc_finger_CCCH"/>
</dbReference>
<protein>
    <submittedName>
        <fullName evidence="3">Uncharacterized protein LOC104599459 isoform X1</fullName>
    </submittedName>
</protein>
<evidence type="ECO:0000256" key="1">
    <source>
        <dbReference type="SAM" id="MobiDB-lite"/>
    </source>
</evidence>
<dbReference type="PANTHER" id="PTHR36886:SF7">
    <property type="entry name" value="EXPRESSED PROTEIN"/>
    <property type="match status" value="1"/>
</dbReference>
<dbReference type="PANTHER" id="PTHR36886">
    <property type="entry name" value="PROTEIN FRIGIDA-ESSENTIAL 1"/>
    <property type="match status" value="1"/>
</dbReference>
<proteinExistence type="predicted"/>
<gene>
    <name evidence="3" type="primary">LOC104599459</name>
</gene>
<dbReference type="GeneID" id="104599459"/>
<feature type="compositionally biased region" description="Basic and acidic residues" evidence="1">
    <location>
        <begin position="295"/>
        <end position="307"/>
    </location>
</feature>
<feature type="compositionally biased region" description="Acidic residues" evidence="1">
    <location>
        <begin position="145"/>
        <end position="155"/>
    </location>
</feature>
<feature type="compositionally biased region" description="Polar residues" evidence="1">
    <location>
        <begin position="356"/>
        <end position="367"/>
    </location>
</feature>
<feature type="region of interest" description="Disordered" evidence="1">
    <location>
        <begin position="140"/>
        <end position="181"/>
    </location>
</feature>
<evidence type="ECO:0000313" key="3">
    <source>
        <dbReference type="RefSeq" id="XP_010260313.1"/>
    </source>
</evidence>
<dbReference type="InParanoid" id="A0A1U8A273"/>
<feature type="compositionally biased region" description="Acidic residues" evidence="1">
    <location>
        <begin position="12"/>
        <end position="21"/>
    </location>
</feature>